<sequence>MATRGIPRLVVVTQPASSFFKDEGGRANYLTVQVGLRDGAGSSMSVPLRITLLFESGTQPDTATRLLTCIDGVGQVVDDQDIFRVMGSNALTLHTDDPVATIHFRLEKVGCTLASRGSCPVVHVQVSRRNDGQRFKLKFDVDPARSVVCGVAAVMTTPICVMSKRKSADGAAISTGGDGCHSRKIPKHTDGTSTVSKQVAAMQAQLSRLMALVEAQHRLLTRLTSPHVPKDLDTLLTEGMSRS</sequence>
<reference evidence="1 2" key="1">
    <citation type="submission" date="2018-08" db="EMBL/GenBank/DDBJ databases">
        <title>Aphanomyces genome sequencing and annotation.</title>
        <authorList>
            <person name="Minardi D."/>
            <person name="Oidtmann B."/>
            <person name="Van Der Giezen M."/>
            <person name="Studholme D.J."/>
        </authorList>
    </citation>
    <scope>NUCLEOTIDE SEQUENCE [LARGE SCALE GENOMIC DNA]</scope>
    <source>
        <strain evidence="1 2">NJM0002</strain>
    </source>
</reference>
<protein>
    <submittedName>
        <fullName evidence="1">Uncharacterized protein</fullName>
    </submittedName>
</protein>
<name>A0A3R6Y8B3_9STRA</name>
<keyword evidence="2" id="KW-1185">Reference proteome</keyword>
<evidence type="ECO:0000313" key="1">
    <source>
        <dbReference type="EMBL" id="RHY29314.1"/>
    </source>
</evidence>
<organism evidence="1 2">
    <name type="scientific">Aphanomyces invadans</name>
    <dbReference type="NCBI Taxonomy" id="157072"/>
    <lineage>
        <taxon>Eukaryota</taxon>
        <taxon>Sar</taxon>
        <taxon>Stramenopiles</taxon>
        <taxon>Oomycota</taxon>
        <taxon>Saprolegniomycetes</taxon>
        <taxon>Saprolegniales</taxon>
        <taxon>Verrucalvaceae</taxon>
        <taxon>Aphanomyces</taxon>
    </lineage>
</organism>
<comment type="caution">
    <text evidence="1">The sequence shown here is derived from an EMBL/GenBank/DDBJ whole genome shotgun (WGS) entry which is preliminary data.</text>
</comment>
<gene>
    <name evidence="1" type="ORF">DYB32_005237</name>
</gene>
<accession>A0A3R6Y8B3</accession>
<dbReference type="AlphaFoldDB" id="A0A3R6Y8B3"/>
<dbReference type="EMBL" id="QUSY01000456">
    <property type="protein sequence ID" value="RHY29314.1"/>
    <property type="molecule type" value="Genomic_DNA"/>
</dbReference>
<dbReference type="Proteomes" id="UP000285060">
    <property type="component" value="Unassembled WGS sequence"/>
</dbReference>
<proteinExistence type="predicted"/>
<evidence type="ECO:0000313" key="2">
    <source>
        <dbReference type="Proteomes" id="UP000285060"/>
    </source>
</evidence>
<dbReference type="VEuPathDB" id="FungiDB:H310_12737"/>